<evidence type="ECO:0000256" key="4">
    <source>
        <dbReference type="ARBA" id="ARBA00023136"/>
    </source>
</evidence>
<accession>A0ABF7QZZ5</accession>
<evidence type="ECO:0000256" key="7">
    <source>
        <dbReference type="ARBA" id="ARBA00023288"/>
    </source>
</evidence>
<name>A0ABF7QZZ5_BORT9</name>
<evidence type="ECO:0000256" key="2">
    <source>
        <dbReference type="ARBA" id="ARBA00004459"/>
    </source>
</evidence>
<dbReference type="GO" id="GO:0009279">
    <property type="term" value="C:cell outer membrane"/>
    <property type="evidence" value="ECO:0007669"/>
    <property type="project" value="UniProtKB-SubCell"/>
</dbReference>
<keyword evidence="7 8" id="KW-0449">Lipoprotein</keyword>
<geneLocation type="plasmid" evidence="9 10">
    <name>lpE43</name>
</geneLocation>
<comment type="function">
    <text evidence="1 8">The Vlp and Vsp proteins are antigenically distinct proteins, only one vlp or vsp gene is transcriptionally active at any one time. Switching between these genes is a mechanism of host immune response evasion.</text>
</comment>
<keyword evidence="6 8" id="KW-0998">Cell outer membrane</keyword>
<dbReference type="KEGG" id="btu:BT0_E21"/>
<comment type="subcellular location">
    <subcellularLocation>
        <location evidence="2 8">Cell outer membrane</location>
        <topology evidence="2 8">Lipid-anchor</topology>
    </subcellularLocation>
</comment>
<evidence type="ECO:0000313" key="9">
    <source>
        <dbReference type="EMBL" id="ASJ27676.1"/>
    </source>
</evidence>
<evidence type="ECO:0000256" key="3">
    <source>
        <dbReference type="ARBA" id="ARBA00022729"/>
    </source>
</evidence>
<dbReference type="Proteomes" id="UP000001205">
    <property type="component" value="Plasmid lpE43"/>
</dbReference>
<evidence type="ECO:0000256" key="1">
    <source>
        <dbReference type="ARBA" id="ARBA00003932"/>
    </source>
</evidence>
<proteinExistence type="predicted"/>
<dbReference type="PROSITE" id="PS51257">
    <property type="entry name" value="PROKAR_LIPOPROTEIN"/>
    <property type="match status" value="1"/>
</dbReference>
<keyword evidence="5 8" id="KW-0564">Palmitate</keyword>
<protein>
    <recommendedName>
        <fullName evidence="8">Variable large protein</fullName>
    </recommendedName>
</protein>
<dbReference type="SUPFAM" id="SSF74748">
    <property type="entry name" value="Variable surface antigen VlsE"/>
    <property type="match status" value="1"/>
</dbReference>
<keyword evidence="3" id="KW-0732">Signal</keyword>
<evidence type="ECO:0000313" key="10">
    <source>
        <dbReference type="Proteomes" id="UP000001205"/>
    </source>
</evidence>
<sequence>MKHRLNERIKNFNITILISLFLLISCGSGQLQAEKLAAESKISFFDSLIKIGQGFQEIFGNAIGDILGFSAVKSTDSKSKSKVGEHLNKVKKGLEDTKTKLNDLSGKISEVTSADGNTIEAVKSVIKGTGEVFDKLIASVTKLAGVTNDGTAIGDTANADASAPANKDSVEAIIVGVKEIIDVADKSGIKIEAGNAGSPVANGAGTATATINANAAAGAGAGPKLSDEVAKADPWAMIAKIKDAKTKTEQLTAGADNNAGELATGANAADANGAKAATNADLAAAVALKAMTQGGKLSANAANNEADAVKAAAVSAVNKVLGVLDFIIRKTVSSQLEKIREAVKGIQYSETTAEASEAGTDK</sequence>
<dbReference type="EMBL" id="CP019365">
    <property type="protein sequence ID" value="ASJ27676.1"/>
    <property type="molecule type" value="Genomic_DNA"/>
</dbReference>
<evidence type="ECO:0000256" key="5">
    <source>
        <dbReference type="ARBA" id="ARBA00023139"/>
    </source>
</evidence>
<dbReference type="AlphaFoldDB" id="A0ABF7QZZ5"/>
<keyword evidence="10" id="KW-1185">Reference proteome</keyword>
<gene>
    <name evidence="9" type="primary">vlpB5</name>
    <name evidence="9" type="ORF">BT0_E21</name>
</gene>
<reference evidence="9 10" key="1">
    <citation type="submission" date="2017-01" db="EMBL/GenBank/DDBJ databases">
        <title>Reassembled and rearranged: the organization and evolution of antigen-encoding plasmids in two relapsing fever Borrelia species.</title>
        <authorList>
            <person name="Barbour A.G."/>
            <person name="Dai Q."/>
            <person name="Miller S.C."/>
            <person name="Porcella S.F."/>
            <person name="Schwan T.G."/>
            <person name="Lopez J.E."/>
        </authorList>
    </citation>
    <scope>NUCLEOTIDE SEQUENCE [LARGE SCALE GENOMIC DNA]</scope>
    <source>
        <strain evidence="9 10">91E135</strain>
        <plasmid evidence="9 10">lpE43</plasmid>
    </source>
</reference>
<evidence type="ECO:0000256" key="6">
    <source>
        <dbReference type="ARBA" id="ARBA00023237"/>
    </source>
</evidence>
<evidence type="ECO:0000256" key="8">
    <source>
        <dbReference type="RuleBase" id="RU363105"/>
    </source>
</evidence>
<dbReference type="InterPro" id="IPR000680">
    <property type="entry name" value="Borrelia_lipo"/>
</dbReference>
<keyword evidence="4 8" id="KW-0472">Membrane</keyword>
<dbReference type="Pfam" id="PF00921">
    <property type="entry name" value="Lipoprotein_2"/>
    <property type="match status" value="1"/>
</dbReference>
<keyword evidence="9" id="KW-0614">Plasmid</keyword>
<organism evidence="9 10">
    <name type="scientific">Borrelia turicatae (strain 91E135)</name>
    <dbReference type="NCBI Taxonomy" id="314724"/>
    <lineage>
        <taxon>Bacteria</taxon>
        <taxon>Pseudomonadati</taxon>
        <taxon>Spirochaetota</taxon>
        <taxon>Spirochaetia</taxon>
        <taxon>Spirochaetales</taxon>
        <taxon>Borreliaceae</taxon>
        <taxon>Borrelia</taxon>
    </lineage>
</organism>
<dbReference type="RefSeq" id="WP_088895143.1">
    <property type="nucleotide sequence ID" value="NZ_CP019365.1"/>
</dbReference>